<proteinExistence type="predicted"/>
<accession>A0A2K1KVH2</accession>
<dbReference type="PaxDb" id="3218-PP1S47_279V6.1"/>
<name>A0A2K1KVH2_PHYPA</name>
<gene>
    <name evidence="1" type="ORF">PHYPA_004740</name>
</gene>
<evidence type="ECO:0000313" key="1">
    <source>
        <dbReference type="EMBL" id="PNR57746.1"/>
    </source>
</evidence>
<dbReference type="InParanoid" id="A0A2K1KVH2"/>
<dbReference type="EMBL" id="ABEU02000003">
    <property type="protein sequence ID" value="PNR57746.1"/>
    <property type="molecule type" value="Genomic_DNA"/>
</dbReference>
<reference evidence="2" key="3">
    <citation type="submission" date="2020-12" db="UniProtKB">
        <authorList>
            <consortium name="EnsemblPlants"/>
        </authorList>
    </citation>
    <scope>IDENTIFICATION</scope>
</reference>
<reference evidence="1 3" key="2">
    <citation type="journal article" date="2018" name="Plant J.">
        <title>The Physcomitrella patens chromosome-scale assembly reveals moss genome structure and evolution.</title>
        <authorList>
            <person name="Lang D."/>
            <person name="Ullrich K.K."/>
            <person name="Murat F."/>
            <person name="Fuchs J."/>
            <person name="Jenkins J."/>
            <person name="Haas F.B."/>
            <person name="Piednoel M."/>
            <person name="Gundlach H."/>
            <person name="Van Bel M."/>
            <person name="Meyberg R."/>
            <person name="Vives C."/>
            <person name="Morata J."/>
            <person name="Symeonidi A."/>
            <person name="Hiss M."/>
            <person name="Muchero W."/>
            <person name="Kamisugi Y."/>
            <person name="Saleh O."/>
            <person name="Blanc G."/>
            <person name="Decker E.L."/>
            <person name="van Gessel N."/>
            <person name="Grimwood J."/>
            <person name="Hayes R.D."/>
            <person name="Graham S.W."/>
            <person name="Gunter L.E."/>
            <person name="McDaniel S.F."/>
            <person name="Hoernstein S.N.W."/>
            <person name="Larsson A."/>
            <person name="Li F.W."/>
            <person name="Perroud P.F."/>
            <person name="Phillips J."/>
            <person name="Ranjan P."/>
            <person name="Rokshar D.S."/>
            <person name="Rothfels C.J."/>
            <person name="Schneider L."/>
            <person name="Shu S."/>
            <person name="Stevenson D.W."/>
            <person name="Thummler F."/>
            <person name="Tillich M."/>
            <person name="Villarreal Aguilar J.C."/>
            <person name="Widiez T."/>
            <person name="Wong G.K."/>
            <person name="Wymore A."/>
            <person name="Zhang Y."/>
            <person name="Zimmer A.D."/>
            <person name="Quatrano R.S."/>
            <person name="Mayer K.F.X."/>
            <person name="Goodstein D."/>
            <person name="Casacuberta J.M."/>
            <person name="Vandepoele K."/>
            <person name="Reski R."/>
            <person name="Cuming A.C."/>
            <person name="Tuskan G.A."/>
            <person name="Maumus F."/>
            <person name="Salse J."/>
            <person name="Schmutz J."/>
            <person name="Rensing S.A."/>
        </authorList>
    </citation>
    <scope>NUCLEOTIDE SEQUENCE [LARGE SCALE GENOMIC DNA]</scope>
    <source>
        <strain evidence="2 3">cv. Gransden 2004</strain>
    </source>
</reference>
<dbReference type="AlphaFoldDB" id="A0A2K1KVH2"/>
<protein>
    <submittedName>
        <fullName evidence="1 2">Uncharacterized protein</fullName>
    </submittedName>
</protein>
<reference evidence="1 3" key="1">
    <citation type="journal article" date="2008" name="Science">
        <title>The Physcomitrella genome reveals evolutionary insights into the conquest of land by plants.</title>
        <authorList>
            <person name="Rensing S."/>
            <person name="Lang D."/>
            <person name="Zimmer A."/>
            <person name="Terry A."/>
            <person name="Salamov A."/>
            <person name="Shapiro H."/>
            <person name="Nishiyama T."/>
            <person name="Perroud P.-F."/>
            <person name="Lindquist E."/>
            <person name="Kamisugi Y."/>
            <person name="Tanahashi T."/>
            <person name="Sakakibara K."/>
            <person name="Fujita T."/>
            <person name="Oishi K."/>
            <person name="Shin-I T."/>
            <person name="Kuroki Y."/>
            <person name="Toyoda A."/>
            <person name="Suzuki Y."/>
            <person name="Hashimoto A."/>
            <person name="Yamaguchi K."/>
            <person name="Sugano A."/>
            <person name="Kohara Y."/>
            <person name="Fujiyama A."/>
            <person name="Anterola A."/>
            <person name="Aoki S."/>
            <person name="Ashton N."/>
            <person name="Barbazuk W.B."/>
            <person name="Barker E."/>
            <person name="Bennetzen J."/>
            <person name="Bezanilla M."/>
            <person name="Blankenship R."/>
            <person name="Cho S.H."/>
            <person name="Dutcher S."/>
            <person name="Estelle M."/>
            <person name="Fawcett J.A."/>
            <person name="Gundlach H."/>
            <person name="Hanada K."/>
            <person name="Heyl A."/>
            <person name="Hicks K.A."/>
            <person name="Hugh J."/>
            <person name="Lohr M."/>
            <person name="Mayer K."/>
            <person name="Melkozernov A."/>
            <person name="Murata T."/>
            <person name="Nelson D."/>
            <person name="Pils B."/>
            <person name="Prigge M."/>
            <person name="Reiss B."/>
            <person name="Renner T."/>
            <person name="Rombauts S."/>
            <person name="Rushton P."/>
            <person name="Sanderfoot A."/>
            <person name="Schween G."/>
            <person name="Shiu S.-H."/>
            <person name="Stueber K."/>
            <person name="Theodoulou F.L."/>
            <person name="Tu H."/>
            <person name="Van de Peer Y."/>
            <person name="Verrier P.J."/>
            <person name="Waters E."/>
            <person name="Wood A."/>
            <person name="Yang L."/>
            <person name="Cove D."/>
            <person name="Cuming A."/>
            <person name="Hasebe M."/>
            <person name="Lucas S."/>
            <person name="Mishler D.B."/>
            <person name="Reski R."/>
            <person name="Grigoriev I."/>
            <person name="Quatrano R.S."/>
            <person name="Boore J.L."/>
        </authorList>
    </citation>
    <scope>NUCLEOTIDE SEQUENCE [LARGE SCALE GENOMIC DNA]</scope>
    <source>
        <strain evidence="2 3">cv. Gransden 2004</strain>
    </source>
</reference>
<dbReference type="EnsemblPlants" id="Pp3c3_21110V3.1">
    <property type="protein sequence ID" value="PAC:32943746.CDS.1"/>
    <property type="gene ID" value="Pp3c3_21110"/>
</dbReference>
<keyword evidence="3" id="KW-1185">Reference proteome</keyword>
<dbReference type="Proteomes" id="UP000006727">
    <property type="component" value="Chromosome 3"/>
</dbReference>
<evidence type="ECO:0000313" key="2">
    <source>
        <dbReference type="EnsemblPlants" id="PAC:32943746.CDS.1"/>
    </source>
</evidence>
<dbReference type="Gramene" id="Pp3c3_21110V3.2">
    <property type="protein sequence ID" value="PAC:32943747.CDS.1"/>
    <property type="gene ID" value="Pp3c3_21110"/>
</dbReference>
<evidence type="ECO:0000313" key="3">
    <source>
        <dbReference type="Proteomes" id="UP000006727"/>
    </source>
</evidence>
<sequence>MLRSFVSDMIAGCPSLSCKEIAADRLTSQSLHVFEFQQELITSKGCIHIFVSYVQIWGCMMLCKSVTLWCRGSFELSSRR</sequence>
<dbReference type="Gramene" id="Pp3c3_21110V3.1">
    <property type="protein sequence ID" value="PAC:32943746.CDS.1"/>
    <property type="gene ID" value="Pp3c3_21110"/>
</dbReference>
<organism evidence="1">
    <name type="scientific">Physcomitrium patens</name>
    <name type="common">Spreading-leaved earth moss</name>
    <name type="synonym">Physcomitrella patens</name>
    <dbReference type="NCBI Taxonomy" id="3218"/>
    <lineage>
        <taxon>Eukaryota</taxon>
        <taxon>Viridiplantae</taxon>
        <taxon>Streptophyta</taxon>
        <taxon>Embryophyta</taxon>
        <taxon>Bryophyta</taxon>
        <taxon>Bryophytina</taxon>
        <taxon>Bryopsida</taxon>
        <taxon>Funariidae</taxon>
        <taxon>Funariales</taxon>
        <taxon>Funariaceae</taxon>
        <taxon>Physcomitrium</taxon>
    </lineage>
</organism>
<dbReference type="EnsemblPlants" id="Pp3c3_21110V3.2">
    <property type="protein sequence ID" value="PAC:32943747.CDS.1"/>
    <property type="gene ID" value="Pp3c3_21110"/>
</dbReference>